<proteinExistence type="predicted"/>
<dbReference type="PROSITE" id="PS50104">
    <property type="entry name" value="TIR"/>
    <property type="match status" value="1"/>
</dbReference>
<dbReference type="Pfam" id="PF13676">
    <property type="entry name" value="TIR_2"/>
    <property type="match status" value="1"/>
</dbReference>
<dbReference type="SMART" id="SM00255">
    <property type="entry name" value="TIR"/>
    <property type="match status" value="1"/>
</dbReference>
<dbReference type="GO" id="GO:0007165">
    <property type="term" value="P:signal transduction"/>
    <property type="evidence" value="ECO:0007669"/>
    <property type="project" value="InterPro"/>
</dbReference>
<name>A0A2S8B236_9SPHN</name>
<dbReference type="AlphaFoldDB" id="A0A2S8B236"/>
<accession>A0A2S8B236</accession>
<reference evidence="3" key="1">
    <citation type="submission" date="2017-11" db="EMBL/GenBank/DDBJ databases">
        <title>The complete genome sequence of Sphingopyxis pomeranensis sp. nov. strain WS5A3p.</title>
        <authorList>
            <person name="Kaminski M.A."/>
        </authorList>
    </citation>
    <scope>NUCLEOTIDE SEQUENCE [LARGE SCALE GENOMIC DNA]</scope>
    <source>
        <strain evidence="3">WS5A3p</strain>
    </source>
</reference>
<feature type="domain" description="TIR" evidence="1">
    <location>
        <begin position="8"/>
        <end position="136"/>
    </location>
</feature>
<dbReference type="InterPro" id="IPR000157">
    <property type="entry name" value="TIR_dom"/>
</dbReference>
<dbReference type="SUPFAM" id="SSF52200">
    <property type="entry name" value="Toll/Interleukin receptor TIR domain"/>
    <property type="match status" value="1"/>
</dbReference>
<dbReference type="RefSeq" id="WP_105999847.1">
    <property type="nucleotide sequence ID" value="NZ_CM009578.1"/>
</dbReference>
<dbReference type="EMBL" id="PHFW01000003">
    <property type="protein sequence ID" value="PQM26471.1"/>
    <property type="molecule type" value="Genomic_DNA"/>
</dbReference>
<dbReference type="Gene3D" id="1.50.10.20">
    <property type="match status" value="1"/>
</dbReference>
<dbReference type="InterPro" id="IPR035897">
    <property type="entry name" value="Toll_tir_struct_dom_sf"/>
</dbReference>
<sequence length="523" mass="56994">MTDASSERPYDIFISYSRADTAKATRLHELLVAHGHHVFFDSEGIDIGAEFPDVIDRAVKGAKVVLGCWTQEAIRRRWVRIENRIALDRGTLIAIGLEPMNPEELPAEFYNVNVLDMSDFDGDAAHPGWQRVLAAIDRRLNRTPGARADEVRPAAAAPPPLARCKRLSPVLLGAAALVAAGTDIGGWYVFGGPATLDRAAFVADLDTTLNATRPVMDNAVTRALNDGETSTNGKIYWAEAQLVAVTRFLSPSSRGRYEAAVKRFYDPACWCVKIEGAPFTVVSLWTVMAYATDGRVPPAPILDALLAAQNREGWWSSTMDAADRPDNGATYITAFGVIALRELDAALAGDPATRAKVKAARERAVEWLKRRRPKRGDNWPDYPDNSLRSDAPVISAVATLALLPEVPSAEAKTIAGDYVAALDKLTPVAANFSNDVNVTRADGETFVDNYRHVPRGWEIHALARSYLLLDGDLAAKAAGLLAEAEQTQLSDPQLARQDWMLAEQYMGLRGARDAFAKPPAPRK</sequence>
<dbReference type="InterPro" id="IPR008930">
    <property type="entry name" value="Terpenoid_cyclase/PrenylTrfase"/>
</dbReference>
<evidence type="ECO:0000259" key="1">
    <source>
        <dbReference type="PROSITE" id="PS50104"/>
    </source>
</evidence>
<dbReference type="SUPFAM" id="SSF48239">
    <property type="entry name" value="Terpenoid cyclases/Protein prenyltransferases"/>
    <property type="match status" value="1"/>
</dbReference>
<dbReference type="OrthoDB" id="344630at2"/>
<comment type="caution">
    <text evidence="2">The sequence shown here is derived from an EMBL/GenBank/DDBJ whole genome shotgun (WGS) entry which is preliminary data.</text>
</comment>
<dbReference type="Proteomes" id="UP000238954">
    <property type="component" value="Chromosome"/>
</dbReference>
<gene>
    <name evidence="2" type="ORF">CVO77_15695</name>
</gene>
<organism evidence="2 3">
    <name type="scientific">Sphingopyxis lindanitolerans</name>
    <dbReference type="NCBI Taxonomy" id="2054227"/>
    <lineage>
        <taxon>Bacteria</taxon>
        <taxon>Pseudomonadati</taxon>
        <taxon>Pseudomonadota</taxon>
        <taxon>Alphaproteobacteria</taxon>
        <taxon>Sphingomonadales</taxon>
        <taxon>Sphingomonadaceae</taxon>
        <taxon>Sphingopyxis</taxon>
    </lineage>
</organism>
<keyword evidence="3" id="KW-1185">Reference proteome</keyword>
<evidence type="ECO:0000313" key="3">
    <source>
        <dbReference type="Proteomes" id="UP000238954"/>
    </source>
</evidence>
<dbReference type="Gene3D" id="3.40.50.10140">
    <property type="entry name" value="Toll/interleukin-1 receptor homology (TIR) domain"/>
    <property type="match status" value="1"/>
</dbReference>
<evidence type="ECO:0000313" key="2">
    <source>
        <dbReference type="EMBL" id="PQM26471.1"/>
    </source>
</evidence>
<protein>
    <recommendedName>
        <fullName evidence="1">TIR domain-containing protein</fullName>
    </recommendedName>
</protein>